<dbReference type="InterPro" id="IPR023214">
    <property type="entry name" value="HAD_sf"/>
</dbReference>
<proteinExistence type="inferred from homology"/>
<dbReference type="EMBL" id="JASNWA010000010">
    <property type="protein sequence ID" value="KAK3168145.1"/>
    <property type="molecule type" value="Genomic_DNA"/>
</dbReference>
<organism evidence="3 4">
    <name type="scientific">Lepraria neglecta</name>
    <dbReference type="NCBI Taxonomy" id="209136"/>
    <lineage>
        <taxon>Eukaryota</taxon>
        <taxon>Fungi</taxon>
        <taxon>Dikarya</taxon>
        <taxon>Ascomycota</taxon>
        <taxon>Pezizomycotina</taxon>
        <taxon>Lecanoromycetes</taxon>
        <taxon>OSLEUM clade</taxon>
        <taxon>Lecanoromycetidae</taxon>
        <taxon>Lecanorales</taxon>
        <taxon>Lecanorineae</taxon>
        <taxon>Stereocaulaceae</taxon>
        <taxon>Lepraria</taxon>
    </lineage>
</organism>
<dbReference type="GO" id="GO:0019120">
    <property type="term" value="F:hydrolase activity, acting on acid halide bonds, in C-halide compounds"/>
    <property type="evidence" value="ECO:0007669"/>
    <property type="project" value="InterPro"/>
</dbReference>
<dbReference type="InterPro" id="IPR006439">
    <property type="entry name" value="HAD-SF_hydro_IA"/>
</dbReference>
<comment type="similarity">
    <text evidence="1">Belongs to the HAD-like hydrolase superfamily. S-2-haloalkanoic acid dehalogenase family.</text>
</comment>
<dbReference type="InterPro" id="IPR023198">
    <property type="entry name" value="PGP-like_dom2"/>
</dbReference>
<evidence type="ECO:0000256" key="1">
    <source>
        <dbReference type="ARBA" id="ARBA00008106"/>
    </source>
</evidence>
<dbReference type="PANTHER" id="PTHR43316:SF3">
    <property type="entry name" value="HALOACID DEHALOGENASE, TYPE II (AFU_ORTHOLOGUE AFUA_2G07750)-RELATED"/>
    <property type="match status" value="1"/>
</dbReference>
<keyword evidence="4" id="KW-1185">Reference proteome</keyword>
<gene>
    <name evidence="3" type="ORF">OEA41_004591</name>
</gene>
<dbReference type="SFLD" id="SFLDG01129">
    <property type="entry name" value="C1.5:_HAD__Beta-PGM__Phosphata"/>
    <property type="match status" value="1"/>
</dbReference>
<dbReference type="Pfam" id="PF00702">
    <property type="entry name" value="Hydrolase"/>
    <property type="match status" value="1"/>
</dbReference>
<dbReference type="Proteomes" id="UP001276659">
    <property type="component" value="Unassembled WGS sequence"/>
</dbReference>
<accession>A0AAE0DGA2</accession>
<dbReference type="SFLD" id="SFLDS00003">
    <property type="entry name" value="Haloacid_Dehalogenase"/>
    <property type="match status" value="1"/>
</dbReference>
<reference evidence="3" key="1">
    <citation type="submission" date="2022-11" db="EMBL/GenBank/DDBJ databases">
        <title>Chromosomal genome sequence assembly and mating type (MAT) locus characterization of the leprose asexual lichenized fungus Lepraria neglecta (Nyl.) Erichsen.</title>
        <authorList>
            <person name="Allen J.L."/>
            <person name="Pfeffer B."/>
        </authorList>
    </citation>
    <scope>NUCLEOTIDE SEQUENCE</scope>
    <source>
        <strain evidence="3">Allen 5258</strain>
    </source>
</reference>
<dbReference type="Gene3D" id="3.40.50.1000">
    <property type="entry name" value="HAD superfamily/HAD-like"/>
    <property type="match status" value="1"/>
</dbReference>
<sequence length="270" mass="29492">MVEDMATKYQTIIAFDLYGTLLSTESIAKELSAHFGKDKATSLAGLWRRYQLEYTWRLNSMIQTSIDDIQDQYEPFSSITRNSLSHALADSGVSLDDDSIASLMKAYDSLSTFPDVSPALKALAEESVITAVVFSNGTQSMVTNSVKSSPDLGPHASVFKDIVTVEEVKRFKPDPAVYYHLAEKMGKSKTKEAMGEMWLVSGNPFDVVGARAVGMQAAWVDRAGNGWTDQLTQSDAGKPTIIVKGLGEVVEGMKKHMESNANSSSHILVH</sequence>
<comment type="caution">
    <text evidence="3">The sequence shown here is derived from an EMBL/GenBank/DDBJ whole genome shotgun (WGS) entry which is preliminary data.</text>
</comment>
<evidence type="ECO:0000313" key="3">
    <source>
        <dbReference type="EMBL" id="KAK3168145.1"/>
    </source>
</evidence>
<evidence type="ECO:0000256" key="2">
    <source>
        <dbReference type="ARBA" id="ARBA00022801"/>
    </source>
</evidence>
<dbReference type="InterPro" id="IPR036412">
    <property type="entry name" value="HAD-like_sf"/>
</dbReference>
<protein>
    <recommendedName>
        <fullName evidence="5">Haloacid dehalogenase</fullName>
    </recommendedName>
</protein>
<dbReference type="NCBIfam" id="TIGR01493">
    <property type="entry name" value="HAD-SF-IA-v2"/>
    <property type="match status" value="1"/>
</dbReference>
<dbReference type="Gene3D" id="1.10.150.240">
    <property type="entry name" value="Putative phosphatase, domain 2"/>
    <property type="match status" value="1"/>
</dbReference>
<dbReference type="AlphaFoldDB" id="A0AAE0DGA2"/>
<keyword evidence="2" id="KW-0378">Hydrolase</keyword>
<dbReference type="PANTHER" id="PTHR43316">
    <property type="entry name" value="HYDROLASE, HALOACID DELAHOGENASE-RELATED"/>
    <property type="match status" value="1"/>
</dbReference>
<name>A0AAE0DGA2_9LECA</name>
<evidence type="ECO:0008006" key="5">
    <source>
        <dbReference type="Google" id="ProtNLM"/>
    </source>
</evidence>
<dbReference type="GO" id="GO:0016791">
    <property type="term" value="F:phosphatase activity"/>
    <property type="evidence" value="ECO:0007669"/>
    <property type="project" value="UniProtKB-ARBA"/>
</dbReference>
<dbReference type="PRINTS" id="PR00413">
    <property type="entry name" value="HADHALOGNASE"/>
</dbReference>
<dbReference type="InterPro" id="IPR006328">
    <property type="entry name" value="2-HAD"/>
</dbReference>
<dbReference type="InterPro" id="IPR051540">
    <property type="entry name" value="S-2-haloacid_dehalogenase"/>
</dbReference>
<dbReference type="SUPFAM" id="SSF56784">
    <property type="entry name" value="HAD-like"/>
    <property type="match status" value="1"/>
</dbReference>
<evidence type="ECO:0000313" key="4">
    <source>
        <dbReference type="Proteomes" id="UP001276659"/>
    </source>
</evidence>
<dbReference type="NCBIfam" id="TIGR01428">
    <property type="entry name" value="HAD_type_II"/>
    <property type="match status" value="1"/>
</dbReference>